<evidence type="ECO:0000313" key="1">
    <source>
        <dbReference type="EMBL" id="GFY29619.1"/>
    </source>
</evidence>
<dbReference type="Proteomes" id="UP000887159">
    <property type="component" value="Unassembled WGS sequence"/>
</dbReference>
<name>A0A8X6W7J8_TRICX</name>
<keyword evidence="2" id="KW-1185">Reference proteome</keyword>
<accession>A0A8X6W7J8</accession>
<dbReference type="EMBL" id="BMAU01021389">
    <property type="protein sequence ID" value="GFY29619.1"/>
    <property type="molecule type" value="Genomic_DNA"/>
</dbReference>
<reference evidence="1" key="1">
    <citation type="submission" date="2020-08" db="EMBL/GenBank/DDBJ databases">
        <title>Multicomponent nature underlies the extraordinary mechanical properties of spider dragline silk.</title>
        <authorList>
            <person name="Kono N."/>
            <person name="Nakamura H."/>
            <person name="Mori M."/>
            <person name="Yoshida Y."/>
            <person name="Ohtoshi R."/>
            <person name="Malay A.D."/>
            <person name="Moran D.A.P."/>
            <person name="Tomita M."/>
            <person name="Numata K."/>
            <person name="Arakawa K."/>
        </authorList>
    </citation>
    <scope>NUCLEOTIDE SEQUENCE</scope>
</reference>
<organism evidence="1 2">
    <name type="scientific">Trichonephila clavipes</name>
    <name type="common">Golden silk orbweaver</name>
    <name type="synonym">Nephila clavipes</name>
    <dbReference type="NCBI Taxonomy" id="2585209"/>
    <lineage>
        <taxon>Eukaryota</taxon>
        <taxon>Metazoa</taxon>
        <taxon>Ecdysozoa</taxon>
        <taxon>Arthropoda</taxon>
        <taxon>Chelicerata</taxon>
        <taxon>Arachnida</taxon>
        <taxon>Araneae</taxon>
        <taxon>Araneomorphae</taxon>
        <taxon>Entelegynae</taxon>
        <taxon>Araneoidea</taxon>
        <taxon>Nephilidae</taxon>
        <taxon>Trichonephila</taxon>
    </lineage>
</organism>
<sequence>MSASSPYLRLPLTRSCRRLRCQWCDERRTWATEWNDFVLYDESRFRLQHHDGRFEYGDTMSGQFYRSGVWKPPKGNSSKMPHSLGPLEFSSHAYLCKGQRAVATKLLDHHALSKKKDVEDSPAWYSKLNAQQRLNSQPSIMYAQVKQFRNTQFLEHFRYQFDL</sequence>
<proteinExistence type="predicted"/>
<evidence type="ECO:0000313" key="2">
    <source>
        <dbReference type="Proteomes" id="UP000887159"/>
    </source>
</evidence>
<gene>
    <name evidence="1" type="ORF">TNCV_1811991</name>
</gene>
<dbReference type="AlphaFoldDB" id="A0A8X6W7J8"/>
<comment type="caution">
    <text evidence="1">The sequence shown here is derived from an EMBL/GenBank/DDBJ whole genome shotgun (WGS) entry which is preliminary data.</text>
</comment>
<protein>
    <submittedName>
        <fullName evidence="1">Uncharacterized protein</fullName>
    </submittedName>
</protein>